<accession>A0A0C2FDG1</accession>
<gene>
    <name evidence="1" type="ORF">ANCDUO_25208</name>
</gene>
<dbReference type="EMBL" id="KN775695">
    <property type="protein sequence ID" value="KIH44764.1"/>
    <property type="molecule type" value="Genomic_DNA"/>
</dbReference>
<dbReference type="OrthoDB" id="5870044at2759"/>
<dbReference type="Proteomes" id="UP000054047">
    <property type="component" value="Unassembled WGS sequence"/>
</dbReference>
<reference evidence="1 2" key="1">
    <citation type="submission" date="2013-12" db="EMBL/GenBank/DDBJ databases">
        <title>Draft genome of the parsitic nematode Ancylostoma duodenale.</title>
        <authorList>
            <person name="Mitreva M."/>
        </authorList>
    </citation>
    <scope>NUCLEOTIDE SEQUENCE [LARGE SCALE GENOMIC DNA]</scope>
    <source>
        <strain evidence="1 2">Zhejiang</strain>
    </source>
</reference>
<proteinExistence type="predicted"/>
<name>A0A0C2FDG1_9BILA</name>
<organism evidence="1 2">
    <name type="scientific">Ancylostoma duodenale</name>
    <dbReference type="NCBI Taxonomy" id="51022"/>
    <lineage>
        <taxon>Eukaryota</taxon>
        <taxon>Metazoa</taxon>
        <taxon>Ecdysozoa</taxon>
        <taxon>Nematoda</taxon>
        <taxon>Chromadorea</taxon>
        <taxon>Rhabditida</taxon>
        <taxon>Rhabditina</taxon>
        <taxon>Rhabditomorpha</taxon>
        <taxon>Strongyloidea</taxon>
        <taxon>Ancylostomatidae</taxon>
        <taxon>Ancylostomatinae</taxon>
        <taxon>Ancylostoma</taxon>
    </lineage>
</organism>
<evidence type="ECO:0000313" key="2">
    <source>
        <dbReference type="Proteomes" id="UP000054047"/>
    </source>
</evidence>
<dbReference type="AlphaFoldDB" id="A0A0C2FDG1"/>
<keyword evidence="2" id="KW-1185">Reference proteome</keyword>
<sequence length="103" mass="11532">MRAFVHSNGWVRLWAIEKLVSVDPSIMAANQDNDDFARLLWVRARLSGEGTQLQKRLELELADRLTAIEDGVDVGLSPDIVEAVDILLCILFVSPRGRVSFLL</sequence>
<protein>
    <submittedName>
        <fullName evidence="1">Uncharacterized protein</fullName>
    </submittedName>
</protein>
<evidence type="ECO:0000313" key="1">
    <source>
        <dbReference type="EMBL" id="KIH44764.1"/>
    </source>
</evidence>